<keyword evidence="2" id="KW-1185">Reference proteome</keyword>
<proteinExistence type="predicted"/>
<dbReference type="RefSeq" id="WP_108918094.1">
    <property type="nucleotide sequence ID" value="NZ_CP189553.1"/>
</dbReference>
<comment type="caution">
    <text evidence="1">The sequence shown here is derived from an EMBL/GenBank/DDBJ whole genome shotgun (WGS) entry which is preliminary data.</text>
</comment>
<evidence type="ECO:0000313" key="2">
    <source>
        <dbReference type="Proteomes" id="UP000245137"/>
    </source>
</evidence>
<dbReference type="EMBL" id="PUIV01000030">
    <property type="protein sequence ID" value="PWB93011.1"/>
    <property type="molecule type" value="Genomic_DNA"/>
</dbReference>
<protein>
    <recommendedName>
        <fullName evidence="3">DUF2946 domain-containing protein</fullName>
    </recommendedName>
</protein>
<dbReference type="Proteomes" id="UP000245137">
    <property type="component" value="Unassembled WGS sequence"/>
</dbReference>
<name>A0A2U1SN21_METSR</name>
<evidence type="ECO:0008006" key="3">
    <source>
        <dbReference type="Google" id="ProtNLM"/>
    </source>
</evidence>
<reference evidence="1 2" key="1">
    <citation type="journal article" date="2018" name="Appl. Microbiol. Biotechnol.">
        <title>Co-cultivation of the strictly anaerobic methanogen Methanosarcina barkeri with aerobic methanotrophs in an oxygen-limited membrane bioreactor.</title>
        <authorList>
            <person name="In 't Zandt M.H."/>
            <person name="van den Bosch T.J.M."/>
            <person name="Rijkers R."/>
            <person name="van Kessel M.A.H.J."/>
            <person name="Jetten M.S.M."/>
            <person name="Welte C.U."/>
        </authorList>
    </citation>
    <scope>NUCLEOTIDE SEQUENCE [LARGE SCALE GENOMIC DNA]</scope>
    <source>
        <strain evidence="1 2">DSM 17706</strain>
    </source>
</reference>
<dbReference type="OrthoDB" id="9897890at2"/>
<sequence>MKQAKRMIEAGRGAARRSHALATILAVLPLLLQLLFAAAPFAHATNARAEIALAAPDCATQDHRQAPAGEGAHSHCCLLCEWSLRDGVAVIGSFIVTALGADAHATPIRATADRPRPAPIGWTTSWSSRAPPLFS</sequence>
<accession>A0A2U1SN21</accession>
<organism evidence="1 2">
    <name type="scientific">Methylosinus sporium</name>
    <dbReference type="NCBI Taxonomy" id="428"/>
    <lineage>
        <taxon>Bacteria</taxon>
        <taxon>Pseudomonadati</taxon>
        <taxon>Pseudomonadota</taxon>
        <taxon>Alphaproteobacteria</taxon>
        <taxon>Hyphomicrobiales</taxon>
        <taxon>Methylocystaceae</taxon>
        <taxon>Methylosinus</taxon>
    </lineage>
</organism>
<gene>
    <name evidence="1" type="ORF">C5689_15140</name>
</gene>
<evidence type="ECO:0000313" key="1">
    <source>
        <dbReference type="EMBL" id="PWB93011.1"/>
    </source>
</evidence>
<dbReference type="AlphaFoldDB" id="A0A2U1SN21"/>